<dbReference type="InterPro" id="IPR002755">
    <property type="entry name" value="DNA_primase_S"/>
</dbReference>
<name>A0ABQ0D7U8_9EUKA</name>
<dbReference type="EMBL" id="BAAFRS010000009">
    <property type="protein sequence ID" value="GAB1218926.1"/>
    <property type="molecule type" value="Genomic_DNA"/>
</dbReference>
<dbReference type="Pfam" id="PF01896">
    <property type="entry name" value="DNA_primase_S"/>
    <property type="match status" value="1"/>
</dbReference>
<evidence type="ECO:0000256" key="1">
    <source>
        <dbReference type="ARBA" id="ARBA00009762"/>
    </source>
</evidence>
<evidence type="ECO:0000313" key="3">
    <source>
        <dbReference type="Proteomes" id="UP001628156"/>
    </source>
</evidence>
<comment type="caution">
    <text evidence="2">The sequence shown here is derived from an EMBL/GenBank/DDBJ whole genome shotgun (WGS) entry which is preliminary data.</text>
</comment>
<gene>
    <name evidence="2" type="ORF">ENUP19_0009G0032</name>
</gene>
<evidence type="ECO:0008006" key="4">
    <source>
        <dbReference type="Google" id="ProtNLM"/>
    </source>
</evidence>
<evidence type="ECO:0000313" key="2">
    <source>
        <dbReference type="EMBL" id="GAB1218926.1"/>
    </source>
</evidence>
<protein>
    <recommendedName>
        <fullName evidence="4">DNA primase small subunit</fullName>
    </recommendedName>
</protein>
<organism evidence="2 3">
    <name type="scientific">Entamoeba nuttalli</name>
    <dbReference type="NCBI Taxonomy" id="412467"/>
    <lineage>
        <taxon>Eukaryota</taxon>
        <taxon>Amoebozoa</taxon>
        <taxon>Evosea</taxon>
        <taxon>Archamoebae</taxon>
        <taxon>Mastigamoebida</taxon>
        <taxon>Entamoebidae</taxon>
        <taxon>Entamoeba</taxon>
    </lineage>
</organism>
<dbReference type="Proteomes" id="UP001628156">
    <property type="component" value="Unassembled WGS sequence"/>
</dbReference>
<proteinExistence type="inferred from homology"/>
<reference evidence="2 3" key="1">
    <citation type="journal article" date="2019" name="PLoS Negl. Trop. Dis.">
        <title>Whole genome sequencing of Entamoeba nuttalli reveals mammalian host-related molecular signatures and a novel octapeptide-repeat surface protein.</title>
        <authorList>
            <person name="Tanaka M."/>
            <person name="Makiuchi T."/>
            <person name="Komiyama T."/>
            <person name="Shiina T."/>
            <person name="Osaki K."/>
            <person name="Tachibana H."/>
        </authorList>
    </citation>
    <scope>NUCLEOTIDE SEQUENCE [LARGE SCALE GENOMIC DNA]</scope>
    <source>
        <strain evidence="2 3">P19-061405</strain>
    </source>
</reference>
<accession>A0ABQ0D7U8</accession>
<dbReference type="SUPFAM" id="SSF56747">
    <property type="entry name" value="Prim-pol domain"/>
    <property type="match status" value="1"/>
</dbReference>
<keyword evidence="3" id="KW-1185">Reference proteome</keyword>
<comment type="similarity">
    <text evidence="1">Belongs to the eukaryotic-type primase small subunit family.</text>
</comment>
<dbReference type="Gene3D" id="3.90.920.10">
    <property type="entry name" value="DNA primase, PRIM domain"/>
    <property type="match status" value="1"/>
</dbReference>
<dbReference type="PANTHER" id="PTHR10536">
    <property type="entry name" value="DNA PRIMASE SMALL SUBUNIT"/>
    <property type="match status" value="1"/>
</dbReference>
<sequence>MSIVFTYLYPRIDTNVSVQLNHLLKAPFCIHPSTNKVCVPINFNTIDSFDPNKVPTLQSLQESKLLSFYSFNDSIELFSRFVKESIQ</sequence>